<keyword evidence="2" id="KW-0472">Membrane</keyword>
<keyword evidence="2" id="KW-0812">Transmembrane</keyword>
<dbReference type="EMBL" id="JAVDXX010000001">
    <property type="protein sequence ID" value="MDR7294447.1"/>
    <property type="molecule type" value="Genomic_DNA"/>
</dbReference>
<sequence length="126" mass="13298">MANKPSTSGSKQSGWKQSVKPALALSLTFGIVAGVISAFAGAGGTRNGLNLQIGATFFLIAFVAGLLVISLLMMVAKDNPDDLGKGSGVNRSSELTDAELDAIEARERAQRAQRARENRENHEKRG</sequence>
<organism evidence="3 4">
    <name type="scientific">Pseudoglutamicibacter albus</name>
    <dbReference type="NCBI Taxonomy" id="98671"/>
    <lineage>
        <taxon>Bacteria</taxon>
        <taxon>Bacillati</taxon>
        <taxon>Actinomycetota</taxon>
        <taxon>Actinomycetes</taxon>
        <taxon>Micrococcales</taxon>
        <taxon>Micrococcaceae</taxon>
        <taxon>Pseudoglutamicibacter</taxon>
    </lineage>
</organism>
<evidence type="ECO:0000313" key="3">
    <source>
        <dbReference type="EMBL" id="MDR7294447.1"/>
    </source>
</evidence>
<comment type="caution">
    <text evidence="3">The sequence shown here is derived from an EMBL/GenBank/DDBJ whole genome shotgun (WGS) entry which is preliminary data.</text>
</comment>
<reference evidence="3" key="1">
    <citation type="submission" date="2023-07" db="EMBL/GenBank/DDBJ databases">
        <title>Sequencing the genomes of 1000 actinobacteria strains.</title>
        <authorList>
            <person name="Klenk H.-P."/>
        </authorList>
    </citation>
    <scope>NUCLEOTIDE SEQUENCE</scope>
    <source>
        <strain evidence="3">DSM 13068</strain>
    </source>
</reference>
<evidence type="ECO:0000256" key="2">
    <source>
        <dbReference type="SAM" id="Phobius"/>
    </source>
</evidence>
<accession>A0ABU1Z1F8</accession>
<feature type="transmembrane region" description="Helical" evidence="2">
    <location>
        <begin position="53"/>
        <end position="75"/>
    </location>
</feature>
<dbReference type="RefSeq" id="WP_310248234.1">
    <property type="nucleotide sequence ID" value="NZ_JAVDXX010000001.1"/>
</dbReference>
<evidence type="ECO:0008006" key="5">
    <source>
        <dbReference type="Google" id="ProtNLM"/>
    </source>
</evidence>
<evidence type="ECO:0000256" key="1">
    <source>
        <dbReference type="SAM" id="MobiDB-lite"/>
    </source>
</evidence>
<protein>
    <recommendedName>
        <fullName evidence="5">Amino acid transporter</fullName>
    </recommendedName>
</protein>
<dbReference type="Proteomes" id="UP001180715">
    <property type="component" value="Unassembled WGS sequence"/>
</dbReference>
<keyword evidence="2" id="KW-1133">Transmembrane helix</keyword>
<gene>
    <name evidence="3" type="ORF">J2S67_001715</name>
</gene>
<name>A0ABU1Z1F8_9MICC</name>
<evidence type="ECO:0000313" key="4">
    <source>
        <dbReference type="Proteomes" id="UP001180715"/>
    </source>
</evidence>
<feature type="region of interest" description="Disordered" evidence="1">
    <location>
        <begin position="81"/>
        <end position="126"/>
    </location>
</feature>
<proteinExistence type="predicted"/>
<feature type="transmembrane region" description="Helical" evidence="2">
    <location>
        <begin position="21"/>
        <end position="41"/>
    </location>
</feature>
<keyword evidence="4" id="KW-1185">Reference proteome</keyword>
<feature type="compositionally biased region" description="Basic and acidic residues" evidence="1">
    <location>
        <begin position="103"/>
        <end position="126"/>
    </location>
</feature>